<dbReference type="GO" id="GO:0016989">
    <property type="term" value="F:sigma factor antagonist activity"/>
    <property type="evidence" value="ECO:0007669"/>
    <property type="project" value="TreeGrafter"/>
</dbReference>
<evidence type="ECO:0000313" key="5">
    <source>
        <dbReference type="Proteomes" id="UP000002772"/>
    </source>
</evidence>
<feature type="transmembrane region" description="Helical" evidence="1">
    <location>
        <begin position="53"/>
        <end position="75"/>
    </location>
</feature>
<dbReference type="Gene3D" id="2.60.120.1440">
    <property type="match status" value="1"/>
</dbReference>
<name>F8N5W4_9BACT</name>
<sequence>MNNDNLHNIRYDGSQEDMKLRFLIEHCLPSDIVTDEIKLRTHRKRIARYHRKVTVLLSAAASVAVMIGVMLTAVLTSEKSEKDVALVQRTEKKTVVASLVKVCVPIGQTKSIILPDGTKVIANSRTTLTYPSLFTGKTREIAITGEAFLDVTHDAARPFVVHGNGFNLKVLGTKFNVNTYDSSNSSVALLDGSVEVTTRSDETVRLSPDHLVRIRDGFVRELIHVNAADYVSWMDGVLNLKGQTMEQIVSTLEDYYGLSIICSPNISGKRLYGKLQLNDNWERTLTSISFLSDSHYVVNGNVVKIRK</sequence>
<dbReference type="InterPro" id="IPR006860">
    <property type="entry name" value="FecR"/>
</dbReference>
<reference evidence="5" key="1">
    <citation type="journal article" date="2011" name="Stand. Genomic Sci.">
        <title>Non-contiguous finished genome sequence of the opportunistic oral pathogen Prevotella multisaccharivorax type strain (PPPA20).</title>
        <authorList>
            <person name="Pati A."/>
            <person name="Gronow S."/>
            <person name="Lu M."/>
            <person name="Lapidus A."/>
            <person name="Nolan M."/>
            <person name="Lucas S."/>
            <person name="Hammon N."/>
            <person name="Deshpande S."/>
            <person name="Cheng J.F."/>
            <person name="Tapia R."/>
            <person name="Han C."/>
            <person name="Goodwin L."/>
            <person name="Pitluck S."/>
            <person name="Liolios K."/>
            <person name="Pagani I."/>
            <person name="Mavromatis K."/>
            <person name="Mikhailova N."/>
            <person name="Huntemann M."/>
            <person name="Chen A."/>
            <person name="Palaniappan K."/>
            <person name="Land M."/>
            <person name="Hauser L."/>
            <person name="Detter J.C."/>
            <person name="Brambilla E.M."/>
            <person name="Rohde M."/>
            <person name="Goker M."/>
            <person name="Woyke T."/>
            <person name="Bristow J."/>
            <person name="Eisen J.A."/>
            <person name="Markowitz V."/>
            <person name="Hugenholtz P."/>
            <person name="Kyrpides N.C."/>
            <person name="Klenk H.P."/>
            <person name="Ivanova N."/>
        </authorList>
    </citation>
    <scope>NUCLEOTIDE SEQUENCE [LARGE SCALE GENOMIC DNA]</scope>
    <source>
        <strain evidence="5">DSM 17128</strain>
    </source>
</reference>
<dbReference type="Pfam" id="PF04773">
    <property type="entry name" value="FecR"/>
    <property type="match status" value="1"/>
</dbReference>
<organism evidence="4 5">
    <name type="scientific">Hallella multisaccharivorax DSM 17128</name>
    <dbReference type="NCBI Taxonomy" id="688246"/>
    <lineage>
        <taxon>Bacteria</taxon>
        <taxon>Pseudomonadati</taxon>
        <taxon>Bacteroidota</taxon>
        <taxon>Bacteroidia</taxon>
        <taxon>Bacteroidales</taxon>
        <taxon>Prevotellaceae</taxon>
        <taxon>Hallella</taxon>
    </lineage>
</organism>
<gene>
    <name evidence="4" type="ORF">Premu_0653</name>
</gene>
<dbReference type="PIRSF" id="PIRSF018266">
    <property type="entry name" value="FecR"/>
    <property type="match status" value="1"/>
</dbReference>
<dbReference type="STRING" id="688246.Premu_0653"/>
<protein>
    <submittedName>
        <fullName evidence="4">Anti-FecI sigma factor, FecR</fullName>
    </submittedName>
</protein>
<evidence type="ECO:0000259" key="3">
    <source>
        <dbReference type="Pfam" id="PF16344"/>
    </source>
</evidence>
<dbReference type="Pfam" id="PF16344">
    <property type="entry name" value="FecR_C"/>
    <property type="match status" value="1"/>
</dbReference>
<dbReference type="PANTHER" id="PTHR30273:SF2">
    <property type="entry name" value="PROTEIN FECR"/>
    <property type="match status" value="1"/>
</dbReference>
<keyword evidence="5" id="KW-1185">Reference proteome</keyword>
<dbReference type="eggNOG" id="COG3712">
    <property type="taxonomic scope" value="Bacteria"/>
</dbReference>
<keyword evidence="1" id="KW-1133">Transmembrane helix</keyword>
<keyword evidence="1" id="KW-0812">Transmembrane</keyword>
<dbReference type="PANTHER" id="PTHR30273">
    <property type="entry name" value="PERIPLASMIC SIGNAL SENSOR AND SIGMA FACTOR ACTIVATOR FECR-RELATED"/>
    <property type="match status" value="1"/>
</dbReference>
<accession>F8N5W4</accession>
<evidence type="ECO:0000313" key="4">
    <source>
        <dbReference type="EMBL" id="EGN56126.1"/>
    </source>
</evidence>
<evidence type="ECO:0000259" key="2">
    <source>
        <dbReference type="Pfam" id="PF04773"/>
    </source>
</evidence>
<proteinExistence type="predicted"/>
<dbReference type="Proteomes" id="UP000002772">
    <property type="component" value="Unassembled WGS sequence"/>
</dbReference>
<dbReference type="OrthoDB" id="1117107at2"/>
<dbReference type="EMBL" id="GL945017">
    <property type="protein sequence ID" value="EGN56126.1"/>
    <property type="molecule type" value="Genomic_DNA"/>
</dbReference>
<dbReference type="AlphaFoldDB" id="F8N5W4"/>
<dbReference type="InterPro" id="IPR032508">
    <property type="entry name" value="FecR_C"/>
</dbReference>
<evidence type="ECO:0000256" key="1">
    <source>
        <dbReference type="SAM" id="Phobius"/>
    </source>
</evidence>
<dbReference type="InterPro" id="IPR012373">
    <property type="entry name" value="Ferrdict_sens_TM"/>
</dbReference>
<feature type="domain" description="FecR protein" evidence="2">
    <location>
        <begin position="107"/>
        <end position="195"/>
    </location>
</feature>
<keyword evidence="1" id="KW-0472">Membrane</keyword>
<dbReference type="Gene3D" id="3.55.50.30">
    <property type="match status" value="1"/>
</dbReference>
<dbReference type="HOGENOM" id="CLU_050192_2_3_10"/>
<feature type="domain" description="Protein FecR C-terminal" evidence="3">
    <location>
        <begin position="238"/>
        <end position="305"/>
    </location>
</feature>